<proteinExistence type="predicted"/>
<sequence length="261" mass="28292">MNLSFEIVASAIGASFLVSLTSMSGMFALWVEAEQLKRIIPYLVALAVGVLLGDAFIHLIPDAVNRQGSVSTVCLLTLAGVFIFFILEKVVRWRHDHHIDISEQSGYIKPIAKMNLMGDAIHNFVDGILIAGSFLVDPVLGFTTTLAIIAHEIPQEIGDVGALVYGGYPPAKAVLYNFYCSLTVVAGAVFTLLFSQVAESSLVFLLPIAAGGFIYIAATDMIPALHEHSTLPHLFGQTTIFAFGIGFMQSIIILERFLFNQ</sequence>
<feature type="transmembrane region" description="Helical" evidence="5">
    <location>
        <begin position="238"/>
        <end position="259"/>
    </location>
</feature>
<dbReference type="GO" id="GO:0006882">
    <property type="term" value="P:intracellular zinc ion homeostasis"/>
    <property type="evidence" value="ECO:0007669"/>
    <property type="project" value="TreeGrafter"/>
</dbReference>
<dbReference type="Pfam" id="PF02535">
    <property type="entry name" value="Zip"/>
    <property type="match status" value="2"/>
</dbReference>
<evidence type="ECO:0000256" key="1">
    <source>
        <dbReference type="ARBA" id="ARBA00004141"/>
    </source>
</evidence>
<evidence type="ECO:0000256" key="4">
    <source>
        <dbReference type="ARBA" id="ARBA00023136"/>
    </source>
</evidence>
<feature type="transmembrane region" description="Helical" evidence="5">
    <location>
        <begin position="67"/>
        <end position="87"/>
    </location>
</feature>
<keyword evidence="2 5" id="KW-0812">Transmembrane</keyword>
<protein>
    <submittedName>
        <fullName evidence="6">Zinc and cadmium transporter</fullName>
    </submittedName>
</protein>
<feature type="transmembrane region" description="Helical" evidence="5">
    <location>
        <begin position="12"/>
        <end position="31"/>
    </location>
</feature>
<reference evidence="6 7" key="1">
    <citation type="submission" date="2018-02" db="EMBL/GenBank/DDBJ databases">
        <title>Subsurface microbial communities from deep shales in Ohio and West Virginia, USA.</title>
        <authorList>
            <person name="Wrighton K."/>
        </authorList>
    </citation>
    <scope>NUCLEOTIDE SEQUENCE [LARGE SCALE GENOMIC DNA]</scope>
    <source>
        <strain evidence="6 7">OWC-G53F</strain>
    </source>
</reference>
<dbReference type="EMBL" id="PTIY01000013">
    <property type="protein sequence ID" value="PPK67677.1"/>
    <property type="molecule type" value="Genomic_DNA"/>
</dbReference>
<dbReference type="RefSeq" id="WP_104424721.1">
    <property type="nucleotide sequence ID" value="NZ_PTIY01000013.1"/>
</dbReference>
<feature type="transmembrane region" description="Helical" evidence="5">
    <location>
        <begin position="173"/>
        <end position="194"/>
    </location>
</feature>
<keyword evidence="3 5" id="KW-1133">Transmembrane helix</keyword>
<dbReference type="GO" id="GO:0005385">
    <property type="term" value="F:zinc ion transmembrane transporter activity"/>
    <property type="evidence" value="ECO:0007669"/>
    <property type="project" value="TreeGrafter"/>
</dbReference>
<name>A0A2S6GR69_9GAMM</name>
<accession>A0A2S6GR69</accession>
<dbReference type="Proteomes" id="UP000238071">
    <property type="component" value="Unassembled WGS sequence"/>
</dbReference>
<evidence type="ECO:0000313" key="6">
    <source>
        <dbReference type="EMBL" id="PPK67677.1"/>
    </source>
</evidence>
<evidence type="ECO:0000256" key="5">
    <source>
        <dbReference type="SAM" id="Phobius"/>
    </source>
</evidence>
<evidence type="ECO:0000256" key="3">
    <source>
        <dbReference type="ARBA" id="ARBA00022989"/>
    </source>
</evidence>
<evidence type="ECO:0000256" key="2">
    <source>
        <dbReference type="ARBA" id="ARBA00022692"/>
    </source>
</evidence>
<feature type="transmembrane region" description="Helical" evidence="5">
    <location>
        <begin position="43"/>
        <end position="61"/>
    </location>
</feature>
<organism evidence="6 7">
    <name type="scientific">Methylobacter tundripaludum</name>
    <dbReference type="NCBI Taxonomy" id="173365"/>
    <lineage>
        <taxon>Bacteria</taxon>
        <taxon>Pseudomonadati</taxon>
        <taxon>Pseudomonadota</taxon>
        <taxon>Gammaproteobacteria</taxon>
        <taxon>Methylococcales</taxon>
        <taxon>Methylococcaceae</taxon>
        <taxon>Methylobacter</taxon>
    </lineage>
</organism>
<feature type="transmembrane region" description="Helical" evidence="5">
    <location>
        <begin position="201"/>
        <end position="218"/>
    </location>
</feature>
<keyword evidence="4 5" id="KW-0472">Membrane</keyword>
<evidence type="ECO:0000313" key="7">
    <source>
        <dbReference type="Proteomes" id="UP000238071"/>
    </source>
</evidence>
<dbReference type="InterPro" id="IPR003689">
    <property type="entry name" value="ZIP"/>
</dbReference>
<keyword evidence="7" id="KW-1185">Reference proteome</keyword>
<comment type="subcellular location">
    <subcellularLocation>
        <location evidence="1">Membrane</location>
        <topology evidence="1">Multi-pass membrane protein</topology>
    </subcellularLocation>
</comment>
<dbReference type="OrthoDB" id="9806593at2"/>
<comment type="caution">
    <text evidence="6">The sequence shown here is derived from an EMBL/GenBank/DDBJ whole genome shotgun (WGS) entry which is preliminary data.</text>
</comment>
<dbReference type="GO" id="GO:0016020">
    <property type="term" value="C:membrane"/>
    <property type="evidence" value="ECO:0007669"/>
    <property type="project" value="UniProtKB-SubCell"/>
</dbReference>
<gene>
    <name evidence="6" type="ORF">B0F88_11316</name>
</gene>
<dbReference type="PANTHER" id="PTHR16950:SF16">
    <property type="entry name" value="ZINC TRANSPORTER ZIP13"/>
    <property type="match status" value="1"/>
</dbReference>
<dbReference type="PANTHER" id="PTHR16950">
    <property type="entry name" value="ZINC TRANSPORTER SLC39A7 HISTIDINE-RICH MEMBRANE PROTEIN KE4"/>
    <property type="match status" value="1"/>
</dbReference>
<dbReference type="AlphaFoldDB" id="A0A2S6GR69"/>